<accession>A0ABW7CD24</accession>
<dbReference type="SUPFAM" id="SSF56235">
    <property type="entry name" value="N-terminal nucleophile aminohydrolases (Ntn hydrolases)"/>
    <property type="match status" value="1"/>
</dbReference>
<protein>
    <submittedName>
        <fullName evidence="1">Proteasome-type protease</fullName>
    </submittedName>
</protein>
<dbReference type="Pfam" id="PF00227">
    <property type="entry name" value="Proteasome"/>
    <property type="match status" value="1"/>
</dbReference>
<dbReference type="Gene3D" id="3.60.20.10">
    <property type="entry name" value="Glutamine Phosphoribosylpyrophosphate, subunit 1, domain 1"/>
    <property type="match status" value="1"/>
</dbReference>
<comment type="caution">
    <text evidence="1">The sequence shown here is derived from an EMBL/GenBank/DDBJ whole genome shotgun (WGS) entry which is preliminary data.</text>
</comment>
<dbReference type="GO" id="GO:0008233">
    <property type="term" value="F:peptidase activity"/>
    <property type="evidence" value="ECO:0007669"/>
    <property type="project" value="UniProtKB-KW"/>
</dbReference>
<keyword evidence="1" id="KW-0647">Proteasome</keyword>
<sequence>MTYCLGIITQEGLVMAADSRTNAGVDNVSTYKKLFDFSLPGDRVVVVCTSGNLSLTQSVISHLEQDLKNQASITLHSLTSMYDLAHYVGQTLRKIHQEHAEWLRKDNVDFSGNLLLGGQIRDEGPQLFLIYNQGNFIHATVETPFLQIGETKYGKPILDRTVSFNTPLNSAAKCALLSLDSTMKSNISVGPPINMVMYRKDSFEIRHRLRLPAGDPYLAKVGQEWAASLRKAFDQMPDLEWEYTN</sequence>
<dbReference type="InterPro" id="IPR029055">
    <property type="entry name" value="Ntn_hydrolases_N"/>
</dbReference>
<dbReference type="Proteomes" id="UP001604335">
    <property type="component" value="Unassembled WGS sequence"/>
</dbReference>
<keyword evidence="2" id="KW-1185">Reference proteome</keyword>
<dbReference type="InterPro" id="IPR001353">
    <property type="entry name" value="Proteasome_sua/b"/>
</dbReference>
<dbReference type="GO" id="GO:0000502">
    <property type="term" value="C:proteasome complex"/>
    <property type="evidence" value="ECO:0007669"/>
    <property type="project" value="UniProtKB-KW"/>
</dbReference>
<name>A0ABW7CD24_9CYAN</name>
<reference evidence="2" key="1">
    <citation type="journal article" date="2024" name="Algal Res.">
        <title>Biochemical, toxicological and genomic investigation of a high-biomass producing Limnothrix strain isolated from Italian shallow drinking water reservoir.</title>
        <authorList>
            <person name="Simonazzi M."/>
            <person name="Shishido T.K."/>
            <person name="Delbaje E."/>
            <person name="Wahlsten M."/>
            <person name="Fewer D.P."/>
            <person name="Sivonen K."/>
            <person name="Pezzolesi L."/>
            <person name="Pistocchi R."/>
        </authorList>
    </citation>
    <scope>NUCLEOTIDE SEQUENCE [LARGE SCALE GENOMIC DNA]</scope>
    <source>
        <strain evidence="2">LRLZ20PSL1</strain>
    </source>
</reference>
<dbReference type="RefSeq" id="WP_393014706.1">
    <property type="nucleotide sequence ID" value="NZ_JAZAQF010000086.1"/>
</dbReference>
<organism evidence="1 2">
    <name type="scientific">Limnothrix redekei LRLZ20PSL1</name>
    <dbReference type="NCBI Taxonomy" id="3112953"/>
    <lineage>
        <taxon>Bacteria</taxon>
        <taxon>Bacillati</taxon>
        <taxon>Cyanobacteriota</taxon>
        <taxon>Cyanophyceae</taxon>
        <taxon>Pseudanabaenales</taxon>
        <taxon>Pseudanabaenaceae</taxon>
        <taxon>Limnothrix</taxon>
    </lineage>
</organism>
<proteinExistence type="predicted"/>
<evidence type="ECO:0000313" key="2">
    <source>
        <dbReference type="Proteomes" id="UP001604335"/>
    </source>
</evidence>
<dbReference type="EMBL" id="JAZAQF010000086">
    <property type="protein sequence ID" value="MFG3819034.1"/>
    <property type="molecule type" value="Genomic_DNA"/>
</dbReference>
<dbReference type="CDD" id="cd03765">
    <property type="entry name" value="proteasome_beta_bacterial"/>
    <property type="match status" value="1"/>
</dbReference>
<keyword evidence="1" id="KW-0645">Protease</keyword>
<dbReference type="GO" id="GO:0006508">
    <property type="term" value="P:proteolysis"/>
    <property type="evidence" value="ECO:0007669"/>
    <property type="project" value="UniProtKB-KW"/>
</dbReference>
<keyword evidence="1" id="KW-0378">Hydrolase</keyword>
<dbReference type="InterPro" id="IPR016545">
    <property type="entry name" value="UCP009120_prtse"/>
</dbReference>
<dbReference type="PIRSF" id="PIRSF009120">
    <property type="entry name" value="UCP009120_prtse"/>
    <property type="match status" value="1"/>
</dbReference>
<evidence type="ECO:0000313" key="1">
    <source>
        <dbReference type="EMBL" id="MFG3819034.1"/>
    </source>
</evidence>
<gene>
    <name evidence="1" type="ORF">VPK24_15435</name>
</gene>